<feature type="domain" description="S-locus receptor kinase C-terminal" evidence="1">
    <location>
        <begin position="10"/>
        <end position="56"/>
    </location>
</feature>
<keyword evidence="2" id="KW-0430">Lectin</keyword>
<dbReference type="Proteomes" id="UP000265520">
    <property type="component" value="Unassembled WGS sequence"/>
</dbReference>
<dbReference type="GO" id="GO:0004674">
    <property type="term" value="F:protein serine/threonine kinase activity"/>
    <property type="evidence" value="ECO:0007669"/>
    <property type="project" value="InterPro"/>
</dbReference>
<protein>
    <submittedName>
        <fullName evidence="2">G-type lectin S-receptor-like serine/threonine-protein kinase</fullName>
    </submittedName>
</protein>
<dbReference type="InterPro" id="IPR021820">
    <property type="entry name" value="S-locus_recpt_kinase_C"/>
</dbReference>
<dbReference type="EMBL" id="LXQA010031453">
    <property type="protein sequence ID" value="MCH96077.1"/>
    <property type="molecule type" value="Genomic_DNA"/>
</dbReference>
<keyword evidence="3" id="KW-1185">Reference proteome</keyword>
<keyword evidence="2" id="KW-0675">Receptor</keyword>
<organism evidence="2 3">
    <name type="scientific">Trifolium medium</name>
    <dbReference type="NCBI Taxonomy" id="97028"/>
    <lineage>
        <taxon>Eukaryota</taxon>
        <taxon>Viridiplantae</taxon>
        <taxon>Streptophyta</taxon>
        <taxon>Embryophyta</taxon>
        <taxon>Tracheophyta</taxon>
        <taxon>Spermatophyta</taxon>
        <taxon>Magnoliopsida</taxon>
        <taxon>eudicotyledons</taxon>
        <taxon>Gunneridae</taxon>
        <taxon>Pentapetalae</taxon>
        <taxon>rosids</taxon>
        <taxon>fabids</taxon>
        <taxon>Fabales</taxon>
        <taxon>Fabaceae</taxon>
        <taxon>Papilionoideae</taxon>
        <taxon>50 kb inversion clade</taxon>
        <taxon>NPAAA clade</taxon>
        <taxon>Hologalegina</taxon>
        <taxon>IRL clade</taxon>
        <taxon>Trifolieae</taxon>
        <taxon>Trifolium</taxon>
    </lineage>
</organism>
<proteinExistence type="predicted"/>
<keyword evidence="2" id="KW-0418">Kinase</keyword>
<reference evidence="2 3" key="1">
    <citation type="journal article" date="2018" name="Front. Plant Sci.">
        <title>Red Clover (Trifolium pratense) and Zigzag Clover (T. medium) - A Picture of Genomic Similarities and Differences.</title>
        <authorList>
            <person name="Dluhosova J."/>
            <person name="Istvanek J."/>
            <person name="Nedelnik J."/>
            <person name="Repkova J."/>
        </authorList>
    </citation>
    <scope>NUCLEOTIDE SEQUENCE [LARGE SCALE GENOMIC DNA]</scope>
    <source>
        <strain evidence="3">cv. 10/8</strain>
        <tissue evidence="2">Leaf</tissue>
    </source>
</reference>
<dbReference type="AlphaFoldDB" id="A0A392N8F3"/>
<accession>A0A392N8F3</accession>
<sequence length="56" mass="6102">MATVTSMLNSEIVDLPPPKKPAFILRQNMLSSASSEENNDGLHSINFVSISDIQGR</sequence>
<evidence type="ECO:0000313" key="3">
    <source>
        <dbReference type="Proteomes" id="UP000265520"/>
    </source>
</evidence>
<evidence type="ECO:0000259" key="1">
    <source>
        <dbReference type="Pfam" id="PF11883"/>
    </source>
</evidence>
<dbReference type="Pfam" id="PF11883">
    <property type="entry name" value="DUF3403"/>
    <property type="match status" value="1"/>
</dbReference>
<name>A0A392N8F3_9FABA</name>
<keyword evidence="2" id="KW-0808">Transferase</keyword>
<dbReference type="GO" id="GO:0030246">
    <property type="term" value="F:carbohydrate binding"/>
    <property type="evidence" value="ECO:0007669"/>
    <property type="project" value="UniProtKB-KW"/>
</dbReference>
<evidence type="ECO:0000313" key="2">
    <source>
        <dbReference type="EMBL" id="MCH96077.1"/>
    </source>
</evidence>
<comment type="caution">
    <text evidence="2">The sequence shown here is derived from an EMBL/GenBank/DDBJ whole genome shotgun (WGS) entry which is preliminary data.</text>
</comment>